<comment type="caution">
    <text evidence="1">The sequence shown here is derived from an EMBL/GenBank/DDBJ whole genome shotgun (WGS) entry which is preliminary data.</text>
</comment>
<accession>A0ABV6YKH9</accession>
<sequence length="283" mass="30891">MSRAMEKLGREVSNTWTIGSAVVAGDQFEPFSISLLQRRFQNALARAGSAVIERERLAGRNWSNIESFLAATDDDADHIRRSNHLKLTAWQNTKGALLEALCLLAVLARHRPVGTPPPVDLFARVGPLAMSDGSAPQYLWTRPNLPSAQSGLRAAPDIVLTTTPEVPTAANTLSITECKCRRVLSASEIRSEFGKAYDLAAPSYTVLSYYSQPDRIREAASALGLAFEVFQLHSRKRADYLLGTRDLGLDLAGLLARSRGERAFLAMLEGKRNEVQTKLIGGG</sequence>
<reference evidence="1 2" key="1">
    <citation type="submission" date="2024-09" db="EMBL/GenBank/DDBJ databases">
        <authorList>
            <person name="D'Angelo T."/>
        </authorList>
    </citation>
    <scope>NUCLEOTIDE SEQUENCE [LARGE SCALE GENOMIC DNA]</scope>
    <source>
        <strain evidence="1">SAG AM-320-E07</strain>
    </source>
</reference>
<keyword evidence="2" id="KW-1185">Reference proteome</keyword>
<proteinExistence type="predicted"/>
<evidence type="ECO:0000313" key="1">
    <source>
        <dbReference type="EMBL" id="MFC1572818.1"/>
    </source>
</evidence>
<protein>
    <recommendedName>
        <fullName evidence="3">Restriction endonuclease</fullName>
    </recommendedName>
</protein>
<evidence type="ECO:0008006" key="3">
    <source>
        <dbReference type="Google" id="ProtNLM"/>
    </source>
</evidence>
<evidence type="ECO:0000313" key="2">
    <source>
        <dbReference type="Proteomes" id="UP001593833"/>
    </source>
</evidence>
<dbReference type="EMBL" id="JBHPKH010000041">
    <property type="protein sequence ID" value="MFC1572818.1"/>
    <property type="molecule type" value="Genomic_DNA"/>
</dbReference>
<dbReference type="Proteomes" id="UP001593833">
    <property type="component" value="Unassembled WGS sequence"/>
</dbReference>
<gene>
    <name evidence="1" type="ORF">ACFL6M_04385</name>
</gene>
<organism evidence="1 2">
    <name type="scientific">Eiseniibacteriota bacterium</name>
    <dbReference type="NCBI Taxonomy" id="2212470"/>
    <lineage>
        <taxon>Bacteria</taxon>
        <taxon>Candidatus Eiseniibacteriota</taxon>
    </lineage>
</organism>
<name>A0ABV6YKH9_UNCEI</name>